<keyword evidence="4" id="KW-1185">Reference proteome</keyword>
<feature type="compositionally biased region" description="Low complexity" evidence="1">
    <location>
        <begin position="117"/>
        <end position="163"/>
    </location>
</feature>
<sequence length="260" mass="28338">NPRDIMSLKEDIKGHSQGASMALAVGLTSDYPLAGIIAENKITPFFLYHNYYDEVIPVWVGNQSADLLKEKGYQVEFEGEYSGSHFFQPEELQEILTKKLNALRNVGETFAAAGGATPTENPETTTGTHPTGTEETGNTSEPETTGTPPEPATTGASAQTPEPNTTPPPKPISVYDYFETKSGLINEDHVDSQRKFIKYGFLKNKLKEIYPQSQGSQNGNPPPGGDESTQTRKNAIQTITAALNLEPIIKESELSAEFQD</sequence>
<dbReference type="AlphaFoldDB" id="A0A9N9ET30"/>
<evidence type="ECO:0000313" key="3">
    <source>
        <dbReference type="EMBL" id="CAG8688984.1"/>
    </source>
</evidence>
<dbReference type="GO" id="GO:0016787">
    <property type="term" value="F:hydrolase activity"/>
    <property type="evidence" value="ECO:0007669"/>
    <property type="project" value="InterPro"/>
</dbReference>
<accession>A0A9N9ET30</accession>
<feature type="domain" description="Phospholipase/carboxylesterase/thioesterase" evidence="2">
    <location>
        <begin position="12"/>
        <end position="96"/>
    </location>
</feature>
<gene>
    <name evidence="3" type="ORF">ALEPTO_LOCUS11140</name>
</gene>
<feature type="region of interest" description="Disordered" evidence="1">
    <location>
        <begin position="111"/>
        <end position="174"/>
    </location>
</feature>
<feature type="non-terminal residue" evidence="3">
    <location>
        <position position="260"/>
    </location>
</feature>
<reference evidence="3" key="1">
    <citation type="submission" date="2021-06" db="EMBL/GenBank/DDBJ databases">
        <authorList>
            <person name="Kallberg Y."/>
            <person name="Tangrot J."/>
            <person name="Rosling A."/>
        </authorList>
    </citation>
    <scope>NUCLEOTIDE SEQUENCE</scope>
    <source>
        <strain evidence="3">FL130A</strain>
    </source>
</reference>
<proteinExistence type="predicted"/>
<organism evidence="3 4">
    <name type="scientific">Ambispora leptoticha</name>
    <dbReference type="NCBI Taxonomy" id="144679"/>
    <lineage>
        <taxon>Eukaryota</taxon>
        <taxon>Fungi</taxon>
        <taxon>Fungi incertae sedis</taxon>
        <taxon>Mucoromycota</taxon>
        <taxon>Glomeromycotina</taxon>
        <taxon>Glomeromycetes</taxon>
        <taxon>Archaeosporales</taxon>
        <taxon>Ambisporaceae</taxon>
        <taxon>Ambispora</taxon>
    </lineage>
</organism>
<feature type="region of interest" description="Disordered" evidence="1">
    <location>
        <begin position="211"/>
        <end position="233"/>
    </location>
</feature>
<dbReference type="InterPro" id="IPR029058">
    <property type="entry name" value="AB_hydrolase_fold"/>
</dbReference>
<name>A0A9N9ET30_9GLOM</name>
<dbReference type="EMBL" id="CAJVPS010016166">
    <property type="protein sequence ID" value="CAG8688984.1"/>
    <property type="molecule type" value="Genomic_DNA"/>
</dbReference>
<evidence type="ECO:0000259" key="2">
    <source>
        <dbReference type="Pfam" id="PF02230"/>
    </source>
</evidence>
<dbReference type="Pfam" id="PF02230">
    <property type="entry name" value="Abhydrolase_2"/>
    <property type="match status" value="1"/>
</dbReference>
<dbReference type="SUPFAM" id="SSF53474">
    <property type="entry name" value="alpha/beta-Hydrolases"/>
    <property type="match status" value="1"/>
</dbReference>
<dbReference type="Proteomes" id="UP000789508">
    <property type="component" value="Unassembled WGS sequence"/>
</dbReference>
<protein>
    <submittedName>
        <fullName evidence="3">2510_t:CDS:1</fullName>
    </submittedName>
</protein>
<dbReference type="InterPro" id="IPR003140">
    <property type="entry name" value="PLipase/COase/thioEstase"/>
</dbReference>
<dbReference type="OrthoDB" id="2418081at2759"/>
<evidence type="ECO:0000256" key="1">
    <source>
        <dbReference type="SAM" id="MobiDB-lite"/>
    </source>
</evidence>
<dbReference type="Gene3D" id="3.40.50.1820">
    <property type="entry name" value="alpha/beta hydrolase"/>
    <property type="match status" value="1"/>
</dbReference>
<comment type="caution">
    <text evidence="3">The sequence shown here is derived from an EMBL/GenBank/DDBJ whole genome shotgun (WGS) entry which is preliminary data.</text>
</comment>
<evidence type="ECO:0000313" key="4">
    <source>
        <dbReference type="Proteomes" id="UP000789508"/>
    </source>
</evidence>